<feature type="binding site" evidence="3">
    <location>
        <position position="136"/>
    </location>
    <ligand>
        <name>a divalent metal cation</name>
        <dbReference type="ChEBI" id="CHEBI:60240"/>
    </ligand>
</feature>
<dbReference type="PANTHER" id="PTHR37302:SF3">
    <property type="entry name" value="DAMAGE-INDUCIBLE PROTEIN DINB"/>
    <property type="match status" value="1"/>
</dbReference>
<feature type="binding site" evidence="3">
    <location>
        <position position="49"/>
    </location>
    <ligand>
        <name>a divalent metal cation</name>
        <dbReference type="ChEBI" id="CHEBI:60240"/>
    </ligand>
</feature>
<keyword evidence="5" id="KW-1185">Reference proteome</keyword>
<organism evidence="4 5">
    <name type="scientific">Mucilaginibacter frigoritolerans</name>
    <dbReference type="NCBI Taxonomy" id="652788"/>
    <lineage>
        <taxon>Bacteria</taxon>
        <taxon>Pseudomonadati</taxon>
        <taxon>Bacteroidota</taxon>
        <taxon>Sphingobacteriia</taxon>
        <taxon>Sphingobacteriales</taxon>
        <taxon>Sphingobacteriaceae</taxon>
        <taxon>Mucilaginibacter</taxon>
    </lineage>
</organism>
<keyword evidence="2 3" id="KW-0479">Metal-binding</keyword>
<dbReference type="PANTHER" id="PTHR37302">
    <property type="entry name" value="SLR1116 PROTEIN"/>
    <property type="match status" value="1"/>
</dbReference>
<dbReference type="GO" id="GO:0046872">
    <property type="term" value="F:metal ion binding"/>
    <property type="evidence" value="ECO:0007669"/>
    <property type="project" value="UniProtKB-KW"/>
</dbReference>
<feature type="binding site" evidence="3">
    <location>
        <position position="132"/>
    </location>
    <ligand>
        <name>a divalent metal cation</name>
        <dbReference type="ChEBI" id="CHEBI:60240"/>
    </ligand>
</feature>
<dbReference type="Pfam" id="PF05163">
    <property type="entry name" value="DinB"/>
    <property type="match status" value="1"/>
</dbReference>
<accession>A0A562UD87</accession>
<proteinExistence type="inferred from homology"/>
<sequence length="171" mass="19543">MNKVYFTALAAYNSWANDKAMAWLGQINDTQWDQSFSSSFGSIRQTAVHIVSAEKIWIDFWTKAITPIYLSSHFEGSKNELINLWKTASSGVQDFIKNCPEENYNDPVTFVYPRGGIGQLLYWQTFAHSMNHSTYHRGQLVNLLRQAGFTELSSIDLATYYLTHDKSPLNT</sequence>
<comment type="caution">
    <text evidence="4">The sequence shown here is derived from an EMBL/GenBank/DDBJ whole genome shotgun (WGS) entry which is preliminary data.</text>
</comment>
<evidence type="ECO:0000256" key="1">
    <source>
        <dbReference type="ARBA" id="ARBA00008635"/>
    </source>
</evidence>
<evidence type="ECO:0000256" key="3">
    <source>
        <dbReference type="PIRSR" id="PIRSR607837-1"/>
    </source>
</evidence>
<name>A0A562UD87_9SPHI</name>
<dbReference type="InterPro" id="IPR007837">
    <property type="entry name" value="DinB"/>
</dbReference>
<dbReference type="Gene3D" id="1.20.120.450">
    <property type="entry name" value="dinb family like domain"/>
    <property type="match status" value="1"/>
</dbReference>
<protein>
    <submittedName>
        <fullName evidence="4">Putative damage-inducible protein DinB</fullName>
    </submittedName>
</protein>
<dbReference type="OrthoDB" id="9811413at2"/>
<dbReference type="EMBL" id="VLLI01000002">
    <property type="protein sequence ID" value="TWJ03205.1"/>
    <property type="molecule type" value="Genomic_DNA"/>
</dbReference>
<evidence type="ECO:0000313" key="4">
    <source>
        <dbReference type="EMBL" id="TWJ03205.1"/>
    </source>
</evidence>
<evidence type="ECO:0000256" key="2">
    <source>
        <dbReference type="ARBA" id="ARBA00022723"/>
    </source>
</evidence>
<dbReference type="Proteomes" id="UP000317010">
    <property type="component" value="Unassembled WGS sequence"/>
</dbReference>
<dbReference type="SUPFAM" id="SSF109854">
    <property type="entry name" value="DinB/YfiT-like putative metalloenzymes"/>
    <property type="match status" value="1"/>
</dbReference>
<comment type="similarity">
    <text evidence="1">Belongs to the DinB family.</text>
</comment>
<evidence type="ECO:0000313" key="5">
    <source>
        <dbReference type="Proteomes" id="UP000317010"/>
    </source>
</evidence>
<dbReference type="InterPro" id="IPR034660">
    <property type="entry name" value="DinB/YfiT-like"/>
</dbReference>
<dbReference type="RefSeq" id="WP_144909741.1">
    <property type="nucleotide sequence ID" value="NZ_VLLI01000002.1"/>
</dbReference>
<reference evidence="4 5" key="1">
    <citation type="submission" date="2019-07" db="EMBL/GenBank/DDBJ databases">
        <title>Genomic Encyclopedia of Archaeal and Bacterial Type Strains, Phase II (KMG-II): from individual species to whole genera.</title>
        <authorList>
            <person name="Goeker M."/>
        </authorList>
    </citation>
    <scope>NUCLEOTIDE SEQUENCE [LARGE SCALE GENOMIC DNA]</scope>
    <source>
        <strain evidence="4 5">ATCC BAA-1854</strain>
    </source>
</reference>
<gene>
    <name evidence="4" type="ORF">JN11_00742</name>
</gene>
<dbReference type="AlphaFoldDB" id="A0A562UD87"/>